<name>A0ABW4XSI3_9GAMM</name>
<accession>A0ABW4XSI3</accession>
<comment type="caution">
    <text evidence="1">The sequence shown here is derived from an EMBL/GenBank/DDBJ whole genome shotgun (WGS) entry which is preliminary data.</text>
</comment>
<protein>
    <recommendedName>
        <fullName evidence="3">Integrase</fullName>
    </recommendedName>
</protein>
<sequence>MERINKITLDYVDSNYIIQDDYPNEDIIRTAFKSENFQQLENITVIPGDELNKPIKFQDNVWTNHHLIQGRETYRKACFLKLNKKMMLEVKIVGIYLLWFSLRKCKLASIIRTIENIIVIAKHLETIGAKSIFDLDKAPIREYFLKSFQQGRGKSTIDNYFKSLSRMCNMKMTVFGEYGFFLNTNFTKLSPGRNDNQSYCMPMRILNAYWKSYADYFLDLKVCMDSWLYISTLPLKYRKYLDRKGIKHHNNNWLYYLDEFCQPNLKLIYNQKNSAISSLVIVRSEQTMDSYRNKKLSRIVISDGVAKKVDVVSYNRRFPKFLVDMEEIYTFYNRQALIACEAFQAFTGMRKSEATTIKFGSLILERDWVGIRANTYKNSDEGGTEDWWAAPPIVEEIFRKMRLLGECMFQKSGRELNSLYIKTDARRFHANRDFSLMRDQRSSERQLSWSRAHNIRVSTDDLAEFWRLNPNLGKPLEAEKEVQIGALWPISSHQYRRSIAVHVKRLELVSMSHLAIHLKHLGKTISEWYTEGALANSRAPGRIAAAFAKELERADLERAASLAIRFQEGNNLYGKGGKLLEQSKLGGAKTKVYQSFSHAMSLAKRRKSKVMSLGNGMYCMNGQDCDFAATLQSANCRPDCENLVADRESIPIWLNRYKRYRQLYLNSKTKGLPEASQEFFRLEMESYQQCLEFYGVICE</sequence>
<gene>
    <name evidence="1" type="ORF">ACFSJ3_15725</name>
</gene>
<evidence type="ECO:0008006" key="3">
    <source>
        <dbReference type="Google" id="ProtNLM"/>
    </source>
</evidence>
<keyword evidence="2" id="KW-1185">Reference proteome</keyword>
<evidence type="ECO:0000313" key="1">
    <source>
        <dbReference type="EMBL" id="MFD2097448.1"/>
    </source>
</evidence>
<proteinExistence type="predicted"/>
<dbReference type="EMBL" id="JBHUHT010000017">
    <property type="protein sequence ID" value="MFD2097448.1"/>
    <property type="molecule type" value="Genomic_DNA"/>
</dbReference>
<evidence type="ECO:0000313" key="2">
    <source>
        <dbReference type="Proteomes" id="UP001597380"/>
    </source>
</evidence>
<reference evidence="2" key="1">
    <citation type="journal article" date="2019" name="Int. J. Syst. Evol. Microbiol.">
        <title>The Global Catalogue of Microorganisms (GCM) 10K type strain sequencing project: providing services to taxonomists for standard genome sequencing and annotation.</title>
        <authorList>
            <consortium name="The Broad Institute Genomics Platform"/>
            <consortium name="The Broad Institute Genome Sequencing Center for Infectious Disease"/>
            <person name="Wu L."/>
            <person name="Ma J."/>
        </authorList>
    </citation>
    <scope>NUCLEOTIDE SEQUENCE [LARGE SCALE GENOMIC DNA]</scope>
    <source>
        <strain evidence="2">CGMCC 1.10992</strain>
    </source>
</reference>
<dbReference type="RefSeq" id="WP_345340608.1">
    <property type="nucleotide sequence ID" value="NZ_BAABLI010000015.1"/>
</dbReference>
<organism evidence="1 2">
    <name type="scientific">Corallincola platygyrae</name>
    <dbReference type="NCBI Taxonomy" id="1193278"/>
    <lineage>
        <taxon>Bacteria</taxon>
        <taxon>Pseudomonadati</taxon>
        <taxon>Pseudomonadota</taxon>
        <taxon>Gammaproteobacteria</taxon>
        <taxon>Alteromonadales</taxon>
        <taxon>Psychromonadaceae</taxon>
        <taxon>Corallincola</taxon>
    </lineage>
</organism>
<dbReference type="Proteomes" id="UP001597380">
    <property type="component" value="Unassembled WGS sequence"/>
</dbReference>